<evidence type="ECO:0000313" key="2">
    <source>
        <dbReference type="Proteomes" id="UP000828941"/>
    </source>
</evidence>
<gene>
    <name evidence="1" type="ORF">L6164_000465</name>
</gene>
<evidence type="ECO:0000313" key="1">
    <source>
        <dbReference type="EMBL" id="KAI4356443.1"/>
    </source>
</evidence>
<accession>A0ACB9Q6K6</accession>
<comment type="caution">
    <text evidence="1">The sequence shown here is derived from an EMBL/GenBank/DDBJ whole genome shotgun (WGS) entry which is preliminary data.</text>
</comment>
<dbReference type="EMBL" id="CM039426">
    <property type="protein sequence ID" value="KAI4356443.1"/>
    <property type="molecule type" value="Genomic_DNA"/>
</dbReference>
<proteinExistence type="predicted"/>
<name>A0ACB9Q6K6_BAUVA</name>
<protein>
    <submittedName>
        <fullName evidence="1">Uncharacterized protein</fullName>
    </submittedName>
</protein>
<organism evidence="1 2">
    <name type="scientific">Bauhinia variegata</name>
    <name type="common">Purple orchid tree</name>
    <name type="synonym">Phanera variegata</name>
    <dbReference type="NCBI Taxonomy" id="167791"/>
    <lineage>
        <taxon>Eukaryota</taxon>
        <taxon>Viridiplantae</taxon>
        <taxon>Streptophyta</taxon>
        <taxon>Embryophyta</taxon>
        <taxon>Tracheophyta</taxon>
        <taxon>Spermatophyta</taxon>
        <taxon>Magnoliopsida</taxon>
        <taxon>eudicotyledons</taxon>
        <taxon>Gunneridae</taxon>
        <taxon>Pentapetalae</taxon>
        <taxon>rosids</taxon>
        <taxon>fabids</taxon>
        <taxon>Fabales</taxon>
        <taxon>Fabaceae</taxon>
        <taxon>Cercidoideae</taxon>
        <taxon>Cercideae</taxon>
        <taxon>Bauhiniinae</taxon>
        <taxon>Bauhinia</taxon>
    </lineage>
</organism>
<keyword evidence="2" id="KW-1185">Reference proteome</keyword>
<reference evidence="1 2" key="1">
    <citation type="journal article" date="2022" name="DNA Res.">
        <title>Chromosomal-level genome assembly of the orchid tree Bauhinia variegata (Leguminosae; Cercidoideae) supports the allotetraploid origin hypothesis of Bauhinia.</title>
        <authorList>
            <person name="Zhong Y."/>
            <person name="Chen Y."/>
            <person name="Zheng D."/>
            <person name="Pang J."/>
            <person name="Liu Y."/>
            <person name="Luo S."/>
            <person name="Meng S."/>
            <person name="Qian L."/>
            <person name="Wei D."/>
            <person name="Dai S."/>
            <person name="Zhou R."/>
        </authorList>
    </citation>
    <scope>NUCLEOTIDE SEQUENCE [LARGE SCALE GENOMIC DNA]</scope>
    <source>
        <strain evidence="1">BV-YZ2020</strain>
    </source>
</reference>
<sequence length="284" mass="31989">MQILQKLFQKALGKERENTIGPASRNEAISGKTALRKDIIRHKNHRTHRKRTKRTEGGKLGCKKLKIFVCLCKKDIAEACFYCNLNLKRVNSFDRRQHFVYSTKMKKEEMTRRVGGIRNKADSAAHVGNKVLSLTEASPLTSRDRNDQCADLENEIAIKGDKRKPTSRIKELLRWAVASKTQKEGKFNGRKILLFPRSGNLKTVPDVDRVSSGSPKISFSWDEESRSSTSSVYSAISTASSSKNGQTHIAPSPISIPPVETVHMTKCREGNWITTDSEYVVLEL</sequence>
<dbReference type="Proteomes" id="UP000828941">
    <property type="component" value="Chromosome 1"/>
</dbReference>